<dbReference type="Proteomes" id="UP000318582">
    <property type="component" value="Unassembled WGS sequence"/>
</dbReference>
<dbReference type="InterPro" id="IPR032436">
    <property type="entry name" value="URB1_C"/>
</dbReference>
<dbReference type="Pfam" id="PF11707">
    <property type="entry name" value="Npa1"/>
    <property type="match status" value="1"/>
</dbReference>
<dbReference type="GO" id="GO:0000463">
    <property type="term" value="P:maturation of LSU-rRNA from tricistronic rRNA transcript (SSU-rRNA, 5.8S rRNA, LSU-rRNA)"/>
    <property type="evidence" value="ECO:0007669"/>
    <property type="project" value="TreeGrafter"/>
</dbReference>
<feature type="domain" description="URB1 N-terminal" evidence="2">
    <location>
        <begin position="98"/>
        <end position="421"/>
    </location>
</feature>
<dbReference type="Pfam" id="PF16201">
    <property type="entry name" value="NopRA1"/>
    <property type="match status" value="1"/>
</dbReference>
<feature type="compositionally biased region" description="Acidic residues" evidence="1">
    <location>
        <begin position="2160"/>
        <end position="2173"/>
    </location>
</feature>
<dbReference type="Pfam" id="PF26140">
    <property type="entry name" value="HEAT_URB1"/>
    <property type="match status" value="1"/>
</dbReference>
<dbReference type="InterPro" id="IPR039844">
    <property type="entry name" value="URB1"/>
</dbReference>
<evidence type="ECO:0000259" key="3">
    <source>
        <dbReference type="Pfam" id="PF16201"/>
    </source>
</evidence>
<proteinExistence type="predicted"/>
<evidence type="ECO:0008006" key="7">
    <source>
        <dbReference type="Google" id="ProtNLM"/>
    </source>
</evidence>
<feature type="domain" description="URB1 central HEAT repeat" evidence="4">
    <location>
        <begin position="651"/>
        <end position="744"/>
    </location>
</feature>
<organism evidence="5 6">
    <name type="scientific">Powellomyces hirtus</name>
    <dbReference type="NCBI Taxonomy" id="109895"/>
    <lineage>
        <taxon>Eukaryota</taxon>
        <taxon>Fungi</taxon>
        <taxon>Fungi incertae sedis</taxon>
        <taxon>Chytridiomycota</taxon>
        <taxon>Chytridiomycota incertae sedis</taxon>
        <taxon>Chytridiomycetes</taxon>
        <taxon>Spizellomycetales</taxon>
        <taxon>Powellomycetaceae</taxon>
        <taxon>Powellomyces</taxon>
    </lineage>
</organism>
<dbReference type="GO" id="GO:0005730">
    <property type="term" value="C:nucleolus"/>
    <property type="evidence" value="ECO:0007669"/>
    <property type="project" value="TreeGrafter"/>
</dbReference>
<sequence length="2341" mass="259639">MVAAAVTTPAAGTSKKKNAAQESNSKKEHVTVPATAPSCLTHRALLDALNSDNVETLHAGLTSFNRSLARLVYGDVDHEISPEADLLKAYLKGSPEGAELFRIWTLQQTNQLERIAAVIPDVIARIITGAKLVQLFPIGSTIARTVIRDHMVAVYRNLSSGKHITIQSTLRLLVTVAGLRSSTAKELHDIFNFGLKALTKILNTRQKKSGEETKSSRRTEDIRSLYVKFLLCFLEQGDALVKKVMLETKDLLSSIFKGLADDTYQTVDYVLSTFRRYVIDDANMKRTAKIAFFNNYILEQLTRLYTKTDVLETPHAADRGLSIADLVHAFLIHTCTNPGIGICFQDAGWYPAKAKTGAKTIRVYNTVLLKLLLSLKPIDDERQLKLLLEGLSKCPELAQPYWKELGSLSFDPRVSTKWFANIALVAKIIQLPVPQYLGASEIGLPPPPVEIVADNILPPPLDRSVCSRALQHSNSLVKHTASVVLALAFDKLTKVQDTIKDIIFDISRLSMQTAAIVGNMDGLIRKWTVFGTELIEEIRRRVPDLQIVLALQHQQLRQAVETKEQNGDPMDTDEPVVQTEEVSAEMLHCAALQVIRHYQRQFPDAVLESRVNYGKFLPPDLTVLSTELQLHLLDLISEVPEFNWKERSANAAGSHLRSFLHLYMTTQAPDILRACNRVLHRTLSDSFLFQHHIDEIPSWLDILKSVSTHDHDPVLAWLDEALCTGARTPYRTVDKLSELINQTHEKMNDRGKRVAAHILESRRNAIMGDAITHFADVPFFPFSPALMCAADGLHAVMKRGDAKEAARCFFKLVLRIYHATQGVSEYLTALVQQTGHGKTTEAGAWDAEQYLLTAATYLRSKGTEVDAMEVDKPSSSIENVQSSWKKVLNHLDTEEADERIFLNFLLTTPPDALPHIFSDVVSNCIERPKYRAAFIDELHIRHPAWGSLFTTYAIYDSTAPDSVAKDAASTLLSHLDPANLVANVMYAPSTTATHYQASIQSRIEQCNDPRMWIELARQMLLHMSTATRTRESELLELCVPLLRTLLGQARTESAKHEMDGAVLSQAGYLPRAAVYDVLRDMVFGHPFLLDTFVSDKPENAEMRKQVLSLVHQIMTTEAADRRQCTTKYLLLDQSTSTWDRYTDLIRDKLLAEITSQSTQIHADTLVAFTLLRQHMPSQSLDTILKPLLTIGAKDTNRVLFLALTAKTAGDEQVIPAEFAKRLLVLMRTERSAEVEKIVLKIVRDAVVPCSQMEGMQAAATFRLTAGSESSSTSFSEVPALFDTKTLSYLLDRTSDGDESTTCAETLRNLITTSPQIRDWVAKRIAHKKNFVQLFTQSSAEILFGALLFAFTFRDNANTKEGMDSVTWIPGVDATIQNMIKALHERLAIAIRASIMDGVVGSTSPFAVPFAADTLFRTAVLFGPTHYGGPQFLETVLAKTVELRKPVNASAACDWLKDHLVVLRSFADGAPDGSGHVVLLCQWIIRTVFQNKKKVAVESLDSVDERRLQSVVALVESTIKFGHNTDGENTIRVLQKNVESIKSFIVTTMKFRLADPAALRLLHTTIVTIYDPKSIKDASNGLPFPLEVLCERIMSHSQFNSIVNAIPSKEEPPTTSSSVHRTSLATASRTRLLQLLHTLMSLDPMRCCKTEHLTTLAQSYRGTTSPSDRAIMDIFSLYETTAGISVEAYARLWNQMGGDEEFATRVSVADSLAKIDPVWMAHTCQGFGVDAGISAGSAAATTMRVFSSRLSPLYDPAFFLPLIASSLLVPDSHTQPAISARTLLQSNSLGLAVLALSSNSDATRRAGYFILDLAYPYIIASAEQLKERNQILLALDGLKNAIGERKDAMISKFATTQGRGDTQRIPSIMALFIAQALMVAMKPEHEMYPLINRFFLQRPVVDMEDIPMFYELFYSASDNCRKERVWMLRLLTCGLKSAADYRLYKRRHVVDILLSFYPSPLADTQTRKLVLEFLLRATTLPSVLSDMITQSGLLVFLTTLCGTLDFAPPPPPSAYHAGAGAVHPDAVGVIKLVRAVLRGFEKTPVEWHGARRGMWFDNIATCVSAVVQNVVKAAKDAGAVGNSSGSNPKRMDPDAVPWWTTLVCETIYCVNDFIRHAVNDTTTASVTPIAMGHLADLVIVWEACWECLMPTTTTAGAVGEEHEDGDYEEEKEEGEDMKWDLDTLYAVPTTPRTLTKILEKSREMLYGVICGTPASAAVTGPTLSSTPTQSASSTIETLMGFLLTALETRAHQAHAQSRITPIAFLTFLGRILQPSPTSTTTTITNVIAASTLDRARRVLFRGPATGSRLAERIRKGVCKVLEQREGREREDSERERKRVRVE</sequence>
<feature type="domain" description="URB1 C-terminal" evidence="3">
    <location>
        <begin position="1788"/>
        <end position="1994"/>
    </location>
</feature>
<reference evidence="5 6" key="1">
    <citation type="journal article" date="2019" name="Sci. Rep.">
        <title>Comparative genomics of chytrid fungi reveal insights into the obligate biotrophic and pathogenic lifestyle of Synchytrium endobioticum.</title>
        <authorList>
            <person name="van de Vossenberg B.T.L.H."/>
            <person name="Warris S."/>
            <person name="Nguyen H.D.T."/>
            <person name="van Gent-Pelzer M.P.E."/>
            <person name="Joly D.L."/>
            <person name="van de Geest H.C."/>
            <person name="Bonants P.J.M."/>
            <person name="Smith D.S."/>
            <person name="Levesque C.A."/>
            <person name="van der Lee T.A.J."/>
        </authorList>
    </citation>
    <scope>NUCLEOTIDE SEQUENCE [LARGE SCALE GENOMIC DNA]</scope>
    <source>
        <strain evidence="5 6">CBS 809.83</strain>
    </source>
</reference>
<dbReference type="InterPro" id="IPR021714">
    <property type="entry name" value="URB1_N"/>
</dbReference>
<dbReference type="PANTHER" id="PTHR13500">
    <property type="entry name" value="NUCLEOLAR PRERIBOSOMAL-ASSOCIATED PROTEIN 1"/>
    <property type="match status" value="1"/>
</dbReference>
<feature type="region of interest" description="Disordered" evidence="1">
    <location>
        <begin position="1"/>
        <end position="33"/>
    </location>
</feature>
<dbReference type="STRING" id="109895.A0A507DTE8"/>
<dbReference type="PANTHER" id="PTHR13500:SF0">
    <property type="entry name" value="NUCLEOLAR PRE-RIBOSOMAL-ASSOCIATED PROTEIN 1"/>
    <property type="match status" value="1"/>
</dbReference>
<evidence type="ECO:0000256" key="1">
    <source>
        <dbReference type="SAM" id="MobiDB-lite"/>
    </source>
</evidence>
<evidence type="ECO:0000259" key="4">
    <source>
        <dbReference type="Pfam" id="PF26140"/>
    </source>
</evidence>
<evidence type="ECO:0000313" key="5">
    <source>
        <dbReference type="EMBL" id="TPX54150.1"/>
    </source>
</evidence>
<feature type="compositionally biased region" description="Low complexity" evidence="1">
    <location>
        <begin position="1"/>
        <end position="11"/>
    </location>
</feature>
<evidence type="ECO:0000259" key="2">
    <source>
        <dbReference type="Pfam" id="PF11707"/>
    </source>
</evidence>
<dbReference type="GO" id="GO:0000466">
    <property type="term" value="P:maturation of 5.8S rRNA from tricistronic rRNA transcript (SSU-rRNA, 5.8S rRNA, LSU-rRNA)"/>
    <property type="evidence" value="ECO:0007669"/>
    <property type="project" value="TreeGrafter"/>
</dbReference>
<evidence type="ECO:0000313" key="6">
    <source>
        <dbReference type="Proteomes" id="UP000318582"/>
    </source>
</evidence>
<feature type="region of interest" description="Disordered" evidence="1">
    <location>
        <begin position="2154"/>
        <end position="2173"/>
    </location>
</feature>
<comment type="caution">
    <text evidence="5">The sequence shown here is derived from an EMBL/GenBank/DDBJ whole genome shotgun (WGS) entry which is preliminary data.</text>
</comment>
<dbReference type="InterPro" id="IPR059018">
    <property type="entry name" value="HEAT_URB1"/>
</dbReference>
<keyword evidence="6" id="KW-1185">Reference proteome</keyword>
<protein>
    <recommendedName>
        <fullName evidence="7">Nucleolar pre-ribosomal-associated protein 1 N-terminal domain-containing protein</fullName>
    </recommendedName>
</protein>
<dbReference type="InterPro" id="IPR016024">
    <property type="entry name" value="ARM-type_fold"/>
</dbReference>
<gene>
    <name evidence="5" type="ORF">PhCBS80983_g06016</name>
</gene>
<name>A0A507DTE8_9FUNG</name>
<dbReference type="EMBL" id="QEAQ01000167">
    <property type="protein sequence ID" value="TPX54150.1"/>
    <property type="molecule type" value="Genomic_DNA"/>
</dbReference>
<accession>A0A507DTE8</accession>
<dbReference type="SUPFAM" id="SSF48371">
    <property type="entry name" value="ARM repeat"/>
    <property type="match status" value="1"/>
</dbReference>